<evidence type="ECO:0000313" key="2">
    <source>
        <dbReference type="EMBL" id="GFH28481.1"/>
    </source>
</evidence>
<feature type="region of interest" description="Disordered" evidence="1">
    <location>
        <begin position="60"/>
        <end position="103"/>
    </location>
</feature>
<organism evidence="2 3">
    <name type="scientific">Haematococcus lacustris</name>
    <name type="common">Green alga</name>
    <name type="synonym">Haematococcus pluvialis</name>
    <dbReference type="NCBI Taxonomy" id="44745"/>
    <lineage>
        <taxon>Eukaryota</taxon>
        <taxon>Viridiplantae</taxon>
        <taxon>Chlorophyta</taxon>
        <taxon>core chlorophytes</taxon>
        <taxon>Chlorophyceae</taxon>
        <taxon>CS clade</taxon>
        <taxon>Chlamydomonadales</taxon>
        <taxon>Haematococcaceae</taxon>
        <taxon>Haematococcus</taxon>
    </lineage>
</organism>
<gene>
    <name evidence="2" type="ORF">HaLaN_26981</name>
</gene>
<evidence type="ECO:0000313" key="3">
    <source>
        <dbReference type="Proteomes" id="UP000485058"/>
    </source>
</evidence>
<proteinExistence type="predicted"/>
<dbReference type="AlphaFoldDB" id="A0A6A0A7M1"/>
<comment type="caution">
    <text evidence="2">The sequence shown here is derived from an EMBL/GenBank/DDBJ whole genome shotgun (WGS) entry which is preliminary data.</text>
</comment>
<name>A0A6A0A7M1_HAELA</name>
<sequence>MSLELPSQNPNYLQASQPWQGWQSQLGFLRDSEELAMDEQSQPGWQLQQVVGQHLEATGAEPSGWTLDGVQTSGAVEGSDVPGGCTPPCCSLDPGNSKWSGDT</sequence>
<feature type="non-terminal residue" evidence="2">
    <location>
        <position position="1"/>
    </location>
</feature>
<evidence type="ECO:0000256" key="1">
    <source>
        <dbReference type="SAM" id="MobiDB-lite"/>
    </source>
</evidence>
<reference evidence="2 3" key="1">
    <citation type="submission" date="2020-02" db="EMBL/GenBank/DDBJ databases">
        <title>Draft genome sequence of Haematococcus lacustris strain NIES-144.</title>
        <authorList>
            <person name="Morimoto D."/>
            <person name="Nakagawa S."/>
            <person name="Yoshida T."/>
            <person name="Sawayama S."/>
        </authorList>
    </citation>
    <scope>NUCLEOTIDE SEQUENCE [LARGE SCALE GENOMIC DNA]</scope>
    <source>
        <strain evidence="2 3">NIES-144</strain>
    </source>
</reference>
<protein>
    <submittedName>
        <fullName evidence="2">Uncharacterized protein</fullName>
    </submittedName>
</protein>
<dbReference type="EMBL" id="BLLF01003895">
    <property type="protein sequence ID" value="GFH28481.1"/>
    <property type="molecule type" value="Genomic_DNA"/>
</dbReference>
<dbReference type="Proteomes" id="UP000485058">
    <property type="component" value="Unassembled WGS sequence"/>
</dbReference>
<accession>A0A6A0A7M1</accession>
<keyword evidence="3" id="KW-1185">Reference proteome</keyword>